<evidence type="ECO:0000256" key="1">
    <source>
        <dbReference type="ARBA" id="ARBA00004370"/>
    </source>
</evidence>
<accession>X1FWA1</accession>
<dbReference type="GO" id="GO:0016020">
    <property type="term" value="C:membrane"/>
    <property type="evidence" value="ECO:0007669"/>
    <property type="project" value="UniProtKB-SubCell"/>
</dbReference>
<dbReference type="PANTHER" id="PTHR43297">
    <property type="entry name" value="OLIGOPEPTIDE TRANSPORT ATP-BINDING PROTEIN APPD"/>
    <property type="match status" value="1"/>
</dbReference>
<evidence type="ECO:0000256" key="3">
    <source>
        <dbReference type="ARBA" id="ARBA00022475"/>
    </source>
</evidence>
<evidence type="ECO:0000256" key="8">
    <source>
        <dbReference type="ARBA" id="ARBA00023136"/>
    </source>
</evidence>
<keyword evidence="2" id="KW-0813">Transport</keyword>
<keyword evidence="6" id="KW-0067">ATP-binding</keyword>
<dbReference type="PROSITE" id="PS00211">
    <property type="entry name" value="ABC_TRANSPORTER_1"/>
    <property type="match status" value="1"/>
</dbReference>
<dbReference type="PANTHER" id="PTHR43297:SF14">
    <property type="entry name" value="ATPASE AAA-TYPE CORE DOMAIN-CONTAINING PROTEIN"/>
    <property type="match status" value="1"/>
</dbReference>
<dbReference type="InterPro" id="IPR013563">
    <property type="entry name" value="Oligopep_ABC_C"/>
</dbReference>
<feature type="non-terminal residue" evidence="10">
    <location>
        <position position="1"/>
    </location>
</feature>
<comment type="subcellular location">
    <subcellularLocation>
        <location evidence="1">Membrane</location>
    </subcellularLocation>
</comment>
<dbReference type="GO" id="GO:0015833">
    <property type="term" value="P:peptide transport"/>
    <property type="evidence" value="ECO:0007669"/>
    <property type="project" value="InterPro"/>
</dbReference>
<dbReference type="InterPro" id="IPR003439">
    <property type="entry name" value="ABC_transporter-like_ATP-bd"/>
</dbReference>
<dbReference type="NCBIfam" id="TIGR01727">
    <property type="entry name" value="oligo_HPY"/>
    <property type="match status" value="1"/>
</dbReference>
<dbReference type="EMBL" id="BARU01019200">
    <property type="protein sequence ID" value="GAH49921.1"/>
    <property type="molecule type" value="Genomic_DNA"/>
</dbReference>
<gene>
    <name evidence="10" type="ORF">S03H2_31645</name>
</gene>
<reference evidence="10" key="1">
    <citation type="journal article" date="2014" name="Front. Microbiol.">
        <title>High frequency of phylogenetically diverse reductive dehalogenase-homologous genes in deep subseafloor sedimentary metagenomes.</title>
        <authorList>
            <person name="Kawai M."/>
            <person name="Futagami T."/>
            <person name="Toyoda A."/>
            <person name="Takaki Y."/>
            <person name="Nishi S."/>
            <person name="Hori S."/>
            <person name="Arai W."/>
            <person name="Tsubouchi T."/>
            <person name="Morono Y."/>
            <person name="Uchiyama I."/>
            <person name="Ito T."/>
            <person name="Fujiyama A."/>
            <person name="Inagaki F."/>
            <person name="Takami H."/>
        </authorList>
    </citation>
    <scope>NUCLEOTIDE SEQUENCE</scope>
    <source>
        <strain evidence="10">Expedition CK06-06</strain>
    </source>
</reference>
<evidence type="ECO:0000256" key="5">
    <source>
        <dbReference type="ARBA" id="ARBA00022741"/>
    </source>
</evidence>
<dbReference type="AlphaFoldDB" id="X1FWA1"/>
<sequence length="259" mass="29544">SRDLLKLRENEIQKVRGKDISMIFQDPMSTLNPVFTVGQQIMNVIQHYKHLDKRGVKKEALKMIKLVKLSDAENTLHKYPHELSGGQRQRVIIAIALSCGAELLIADEPTRNLDVTIQAGILKLINELKKELRVTVLFIANNVNIVFIVSDKAAVLYRGKIIEVGTSQEIKRKPIHPYTRRLLGITPVDRKISNLIKADFKKEISSDDFACSYFCKCEKRMEICEKNSPTLTRVSNTHWVNCHRAINREVDNESSSISH</sequence>
<dbReference type="SUPFAM" id="SSF52540">
    <property type="entry name" value="P-loop containing nucleoside triphosphate hydrolases"/>
    <property type="match status" value="1"/>
</dbReference>
<keyword evidence="4" id="KW-0997">Cell inner membrane</keyword>
<evidence type="ECO:0000259" key="9">
    <source>
        <dbReference type="PROSITE" id="PS50893"/>
    </source>
</evidence>
<evidence type="ECO:0000256" key="2">
    <source>
        <dbReference type="ARBA" id="ARBA00022448"/>
    </source>
</evidence>
<dbReference type="InterPro" id="IPR017871">
    <property type="entry name" value="ABC_transporter-like_CS"/>
</dbReference>
<dbReference type="PROSITE" id="PS50893">
    <property type="entry name" value="ABC_TRANSPORTER_2"/>
    <property type="match status" value="1"/>
</dbReference>
<proteinExistence type="predicted"/>
<dbReference type="CDD" id="cd03257">
    <property type="entry name" value="ABC_NikE_OppD_transporters"/>
    <property type="match status" value="1"/>
</dbReference>
<keyword evidence="3" id="KW-1003">Cell membrane</keyword>
<keyword evidence="5" id="KW-0547">Nucleotide-binding</keyword>
<dbReference type="GO" id="GO:0005524">
    <property type="term" value="F:ATP binding"/>
    <property type="evidence" value="ECO:0007669"/>
    <property type="project" value="UniProtKB-KW"/>
</dbReference>
<dbReference type="Pfam" id="PF00005">
    <property type="entry name" value="ABC_tran"/>
    <property type="match status" value="1"/>
</dbReference>
<name>X1FWA1_9ZZZZ</name>
<evidence type="ECO:0000256" key="4">
    <source>
        <dbReference type="ARBA" id="ARBA00022519"/>
    </source>
</evidence>
<dbReference type="Gene3D" id="3.40.50.300">
    <property type="entry name" value="P-loop containing nucleotide triphosphate hydrolases"/>
    <property type="match status" value="1"/>
</dbReference>
<evidence type="ECO:0000256" key="7">
    <source>
        <dbReference type="ARBA" id="ARBA00022967"/>
    </source>
</evidence>
<keyword evidence="7" id="KW-1278">Translocase</keyword>
<dbReference type="InterPro" id="IPR050388">
    <property type="entry name" value="ABC_Ni/Peptide_Import"/>
</dbReference>
<feature type="domain" description="ABC transporter" evidence="9">
    <location>
        <begin position="1"/>
        <end position="183"/>
    </location>
</feature>
<keyword evidence="8" id="KW-0472">Membrane</keyword>
<evidence type="ECO:0000256" key="6">
    <source>
        <dbReference type="ARBA" id="ARBA00022840"/>
    </source>
</evidence>
<dbReference type="GO" id="GO:0016887">
    <property type="term" value="F:ATP hydrolysis activity"/>
    <property type="evidence" value="ECO:0007669"/>
    <property type="project" value="InterPro"/>
</dbReference>
<evidence type="ECO:0000313" key="10">
    <source>
        <dbReference type="EMBL" id="GAH49921.1"/>
    </source>
</evidence>
<protein>
    <recommendedName>
        <fullName evidence="9">ABC transporter domain-containing protein</fullName>
    </recommendedName>
</protein>
<dbReference type="InterPro" id="IPR027417">
    <property type="entry name" value="P-loop_NTPase"/>
</dbReference>
<organism evidence="10">
    <name type="scientific">marine sediment metagenome</name>
    <dbReference type="NCBI Taxonomy" id="412755"/>
    <lineage>
        <taxon>unclassified sequences</taxon>
        <taxon>metagenomes</taxon>
        <taxon>ecological metagenomes</taxon>
    </lineage>
</organism>
<comment type="caution">
    <text evidence="10">The sequence shown here is derived from an EMBL/GenBank/DDBJ whole genome shotgun (WGS) entry which is preliminary data.</text>
</comment>
<dbReference type="Pfam" id="PF08352">
    <property type="entry name" value="oligo_HPY"/>
    <property type="match status" value="1"/>
</dbReference>